<proteinExistence type="predicted"/>
<keyword evidence="2" id="KW-0472">Membrane</keyword>
<evidence type="ECO:0000256" key="2">
    <source>
        <dbReference type="SAM" id="Phobius"/>
    </source>
</evidence>
<evidence type="ECO:0000313" key="4">
    <source>
        <dbReference type="Proteomes" id="UP000663090"/>
    </source>
</evidence>
<feature type="transmembrane region" description="Helical" evidence="2">
    <location>
        <begin position="6"/>
        <end position="30"/>
    </location>
</feature>
<sequence>MDPVEATVAVLITGMVLGIPLFGLTVRFSLKPVMEAFIRLREAQMGSNSAETARLSARVARLEGILDSHGITEEVRSSLSLSSGASERVLGTPMPSKDRERV</sequence>
<evidence type="ECO:0000313" key="3">
    <source>
        <dbReference type="EMBL" id="QSQ12737.1"/>
    </source>
</evidence>
<feature type="region of interest" description="Disordered" evidence="1">
    <location>
        <begin position="77"/>
        <end position="102"/>
    </location>
</feature>
<dbReference type="Proteomes" id="UP000663090">
    <property type="component" value="Chromosome"/>
</dbReference>
<keyword evidence="2" id="KW-0812">Transmembrane</keyword>
<name>A0ABX7N1Y8_9BACT</name>
<evidence type="ECO:0000256" key="1">
    <source>
        <dbReference type="SAM" id="MobiDB-lite"/>
    </source>
</evidence>
<keyword evidence="4" id="KW-1185">Reference proteome</keyword>
<keyword evidence="2" id="KW-1133">Transmembrane helix</keyword>
<reference evidence="3 4" key="1">
    <citation type="submission" date="2021-02" db="EMBL/GenBank/DDBJ databases">
        <title>De Novo genome assembly of isolated myxobacteria.</title>
        <authorList>
            <person name="Stevens D.C."/>
        </authorList>
    </citation>
    <scope>NUCLEOTIDE SEQUENCE [LARGE SCALE GENOMIC DNA]</scope>
    <source>
        <strain evidence="3 4">SCHIC003</strain>
    </source>
</reference>
<accession>A0ABX7N1Y8</accession>
<dbReference type="EMBL" id="CP071091">
    <property type="protein sequence ID" value="QSQ12737.1"/>
    <property type="molecule type" value="Genomic_DNA"/>
</dbReference>
<dbReference type="RefSeq" id="WP_206714452.1">
    <property type="nucleotide sequence ID" value="NZ_CP071091.1"/>
</dbReference>
<organism evidence="3 4">
    <name type="scientific">Myxococcus landrumensis</name>
    <dbReference type="NCBI Taxonomy" id="2813577"/>
    <lineage>
        <taxon>Bacteria</taxon>
        <taxon>Pseudomonadati</taxon>
        <taxon>Myxococcota</taxon>
        <taxon>Myxococcia</taxon>
        <taxon>Myxococcales</taxon>
        <taxon>Cystobacterineae</taxon>
        <taxon>Myxococcaceae</taxon>
        <taxon>Myxococcus</taxon>
    </lineage>
</organism>
<gene>
    <name evidence="3" type="ORF">JY572_30960</name>
</gene>
<protein>
    <submittedName>
        <fullName evidence="3">Uncharacterized protein</fullName>
    </submittedName>
</protein>